<keyword evidence="15" id="KW-1185">Reference proteome</keyword>
<dbReference type="GO" id="GO:0005524">
    <property type="term" value="F:ATP binding"/>
    <property type="evidence" value="ECO:0007669"/>
    <property type="project" value="UniProtKB-KW"/>
</dbReference>
<dbReference type="InterPro" id="IPR005467">
    <property type="entry name" value="His_kinase_dom"/>
</dbReference>
<dbReference type="PRINTS" id="PR00344">
    <property type="entry name" value="BCTRLSENSOR"/>
</dbReference>
<organism evidence="14 15">
    <name type="scientific">Chitinibacter bivalviorum</name>
    <dbReference type="NCBI Taxonomy" id="2739434"/>
    <lineage>
        <taxon>Bacteria</taxon>
        <taxon>Pseudomonadati</taxon>
        <taxon>Pseudomonadota</taxon>
        <taxon>Betaproteobacteria</taxon>
        <taxon>Neisseriales</taxon>
        <taxon>Chitinibacteraceae</taxon>
        <taxon>Chitinibacter</taxon>
    </lineage>
</organism>
<evidence type="ECO:0000259" key="13">
    <source>
        <dbReference type="PROSITE" id="PS50885"/>
    </source>
</evidence>
<evidence type="ECO:0000256" key="9">
    <source>
        <dbReference type="ARBA" id="ARBA00023012"/>
    </source>
</evidence>
<keyword evidence="10 11" id="KW-0472">Membrane</keyword>
<dbReference type="PANTHER" id="PTHR45436:SF4">
    <property type="entry name" value="SENSOR PROTEIN PHOQ"/>
    <property type="match status" value="1"/>
</dbReference>
<keyword evidence="7" id="KW-0418">Kinase</keyword>
<accession>A0A7H9BP79</accession>
<dbReference type="RefSeq" id="WP_179355635.1">
    <property type="nucleotide sequence ID" value="NZ_CP058627.1"/>
</dbReference>
<dbReference type="SUPFAM" id="SSF47384">
    <property type="entry name" value="Homodimeric domain of signal transducing histidine kinase"/>
    <property type="match status" value="1"/>
</dbReference>
<evidence type="ECO:0000313" key="15">
    <source>
        <dbReference type="Proteomes" id="UP000509597"/>
    </source>
</evidence>
<name>A0A7H9BP79_9NEIS</name>
<dbReference type="InterPro" id="IPR003594">
    <property type="entry name" value="HATPase_dom"/>
</dbReference>
<evidence type="ECO:0000256" key="2">
    <source>
        <dbReference type="ARBA" id="ARBA00004370"/>
    </source>
</evidence>
<evidence type="ECO:0000256" key="11">
    <source>
        <dbReference type="SAM" id="Phobius"/>
    </source>
</evidence>
<evidence type="ECO:0000256" key="7">
    <source>
        <dbReference type="ARBA" id="ARBA00022777"/>
    </source>
</evidence>
<dbReference type="SMART" id="SM00387">
    <property type="entry name" value="HATPase_c"/>
    <property type="match status" value="1"/>
</dbReference>
<dbReference type="SUPFAM" id="SSF55874">
    <property type="entry name" value="ATPase domain of HSP90 chaperone/DNA topoisomerase II/histidine kinase"/>
    <property type="match status" value="1"/>
</dbReference>
<sequence length="488" mass="54913">MKPYAAVVIALRWKAHETEPSARESAKERTSLRWHTHEIDPIRTEKQPMISIRARLHLGASMVMLAFFCLAAWAVQGIYTSHLQRSHYERLQSAVYMLIAITEVNAQGHLQLPPSLAEPLLSVPHSGLYAQISNPSKNEFWRSPSAVNLGRFPTPNLTTGQWLHQEVRLNERNYLYSAYQVRWVIGDQAQTINFSVLEDMQRYQAQLQQFQHALWGWLAAAAVFLLLAQALLLRWGLTPLTQLERELAAIENGEQAQVNGLYPQEIAPLASRLNRLVEQEHARQKRYREALADLAHSLKTPLAILRNDTHDAEYAQRVQEQVTRMDHIVQHQLGRAALRGQVELAQAIALKPIAERLIASMQKVYASRNLTFSLYCSDDLAWPIDEGDAFEIIGNLLDNAGKWAQAQVELHLIHSHHQLQIIVADDGSGFSDTCAPLQRGIRLDERVAGHGIGLSVVADIVQAYQGHIELGRSAMDGASVTLTLPELR</sequence>
<protein>
    <recommendedName>
        <fullName evidence="3">histidine kinase</fullName>
        <ecNumber evidence="3">2.7.13.3</ecNumber>
    </recommendedName>
</protein>
<dbReference type="PROSITE" id="PS50885">
    <property type="entry name" value="HAMP"/>
    <property type="match status" value="1"/>
</dbReference>
<evidence type="ECO:0000259" key="12">
    <source>
        <dbReference type="PROSITE" id="PS50109"/>
    </source>
</evidence>
<evidence type="ECO:0000256" key="5">
    <source>
        <dbReference type="ARBA" id="ARBA00022679"/>
    </source>
</evidence>
<dbReference type="InterPro" id="IPR004358">
    <property type="entry name" value="Sig_transdc_His_kin-like_C"/>
</dbReference>
<reference evidence="14 15" key="1">
    <citation type="submission" date="2020-07" db="EMBL/GenBank/DDBJ databases">
        <title>Complete genome sequence of Chitinibacter sp. 2T18.</title>
        <authorList>
            <person name="Bae J.-W."/>
            <person name="Choi J.-W."/>
        </authorList>
    </citation>
    <scope>NUCLEOTIDE SEQUENCE [LARGE SCALE GENOMIC DNA]</scope>
    <source>
        <strain evidence="14 15">2T18</strain>
    </source>
</reference>
<evidence type="ECO:0000256" key="1">
    <source>
        <dbReference type="ARBA" id="ARBA00000085"/>
    </source>
</evidence>
<keyword evidence="8 11" id="KW-1133">Transmembrane helix</keyword>
<evidence type="ECO:0000313" key="14">
    <source>
        <dbReference type="EMBL" id="QLG89134.1"/>
    </source>
</evidence>
<dbReference type="InterPro" id="IPR050428">
    <property type="entry name" value="TCS_sensor_his_kinase"/>
</dbReference>
<proteinExistence type="predicted"/>
<dbReference type="InterPro" id="IPR036890">
    <property type="entry name" value="HATPase_C_sf"/>
</dbReference>
<evidence type="ECO:0000256" key="3">
    <source>
        <dbReference type="ARBA" id="ARBA00012438"/>
    </source>
</evidence>
<dbReference type="InterPro" id="IPR003660">
    <property type="entry name" value="HAMP_dom"/>
</dbReference>
<dbReference type="InterPro" id="IPR036097">
    <property type="entry name" value="HisK_dim/P_sf"/>
</dbReference>
<dbReference type="PROSITE" id="PS50109">
    <property type="entry name" value="HIS_KIN"/>
    <property type="match status" value="1"/>
</dbReference>
<gene>
    <name evidence="14" type="ORF">HQ393_13270</name>
</gene>
<feature type="domain" description="Histidine kinase" evidence="12">
    <location>
        <begin position="293"/>
        <end position="488"/>
    </location>
</feature>
<dbReference type="CDD" id="cd00082">
    <property type="entry name" value="HisKA"/>
    <property type="match status" value="1"/>
</dbReference>
<dbReference type="EMBL" id="CP058627">
    <property type="protein sequence ID" value="QLG89134.1"/>
    <property type="molecule type" value="Genomic_DNA"/>
</dbReference>
<dbReference type="Gene3D" id="1.10.287.130">
    <property type="match status" value="1"/>
</dbReference>
<feature type="transmembrane region" description="Helical" evidence="11">
    <location>
        <begin position="214"/>
        <end position="237"/>
    </location>
</feature>
<keyword evidence="5" id="KW-0808">Transferase</keyword>
<keyword evidence="6 11" id="KW-0812">Transmembrane</keyword>
<feature type="transmembrane region" description="Helical" evidence="11">
    <location>
        <begin position="56"/>
        <end position="75"/>
    </location>
</feature>
<feature type="domain" description="HAMP" evidence="13">
    <location>
        <begin position="234"/>
        <end position="285"/>
    </location>
</feature>
<dbReference type="Pfam" id="PF02518">
    <property type="entry name" value="HATPase_c"/>
    <property type="match status" value="1"/>
</dbReference>
<dbReference type="EC" id="2.7.13.3" evidence="3"/>
<evidence type="ECO:0000256" key="6">
    <source>
        <dbReference type="ARBA" id="ARBA00022692"/>
    </source>
</evidence>
<dbReference type="Proteomes" id="UP000509597">
    <property type="component" value="Chromosome"/>
</dbReference>
<keyword evidence="4" id="KW-0597">Phosphoprotein</keyword>
<dbReference type="KEGG" id="chiz:HQ393_13270"/>
<comment type="subcellular location">
    <subcellularLocation>
        <location evidence="2">Membrane</location>
    </subcellularLocation>
</comment>
<dbReference type="AlphaFoldDB" id="A0A7H9BP79"/>
<comment type="catalytic activity">
    <reaction evidence="1">
        <text>ATP + protein L-histidine = ADP + protein N-phospho-L-histidine.</text>
        <dbReference type="EC" id="2.7.13.3"/>
    </reaction>
</comment>
<dbReference type="PANTHER" id="PTHR45436">
    <property type="entry name" value="SENSOR HISTIDINE KINASE YKOH"/>
    <property type="match status" value="1"/>
</dbReference>
<dbReference type="GO" id="GO:0005886">
    <property type="term" value="C:plasma membrane"/>
    <property type="evidence" value="ECO:0007669"/>
    <property type="project" value="TreeGrafter"/>
</dbReference>
<dbReference type="Gene3D" id="3.30.565.10">
    <property type="entry name" value="Histidine kinase-like ATPase, C-terminal domain"/>
    <property type="match status" value="1"/>
</dbReference>
<keyword evidence="9" id="KW-0902">Two-component regulatory system</keyword>
<dbReference type="GO" id="GO:0000155">
    <property type="term" value="F:phosphorelay sensor kinase activity"/>
    <property type="evidence" value="ECO:0007669"/>
    <property type="project" value="InterPro"/>
</dbReference>
<dbReference type="InterPro" id="IPR003661">
    <property type="entry name" value="HisK_dim/P_dom"/>
</dbReference>
<evidence type="ECO:0000256" key="4">
    <source>
        <dbReference type="ARBA" id="ARBA00022553"/>
    </source>
</evidence>
<evidence type="ECO:0000256" key="10">
    <source>
        <dbReference type="ARBA" id="ARBA00023136"/>
    </source>
</evidence>
<evidence type="ECO:0000256" key="8">
    <source>
        <dbReference type="ARBA" id="ARBA00022989"/>
    </source>
</evidence>